<comment type="caution">
    <text evidence="1">The sequence shown here is derived from an EMBL/GenBank/DDBJ whole genome shotgun (WGS) entry which is preliminary data.</text>
</comment>
<organism evidence="1 2">
    <name type="scientific">Streptantibioticus ferralitis</name>
    <dbReference type="NCBI Taxonomy" id="236510"/>
    <lineage>
        <taxon>Bacteria</taxon>
        <taxon>Bacillati</taxon>
        <taxon>Actinomycetota</taxon>
        <taxon>Actinomycetes</taxon>
        <taxon>Kitasatosporales</taxon>
        <taxon>Streptomycetaceae</taxon>
        <taxon>Streptantibioticus</taxon>
    </lineage>
</organism>
<dbReference type="Proteomes" id="UP001220022">
    <property type="component" value="Unassembled WGS sequence"/>
</dbReference>
<name>A0ABT5YS70_9ACTN</name>
<reference evidence="1 2" key="1">
    <citation type="submission" date="2023-03" db="EMBL/GenBank/DDBJ databases">
        <title>Draft genome sequence of type strain Streptomyces ferralitis JCM 14344.</title>
        <authorList>
            <person name="Klaysubun C."/>
            <person name="Duangmal K."/>
        </authorList>
    </citation>
    <scope>NUCLEOTIDE SEQUENCE [LARGE SCALE GENOMIC DNA]</scope>
    <source>
        <strain evidence="1 2">JCM 14344</strain>
    </source>
</reference>
<sequence>MCRYIPCGPELANSHVIPHGDQWWLVADSGSMPIADPTFSGELDQFAAAMTAANRAVAALRSPQHADESDAEPQ</sequence>
<dbReference type="RefSeq" id="WP_275806580.1">
    <property type="nucleotide sequence ID" value="NZ_BAAANM010000005.1"/>
</dbReference>
<protein>
    <submittedName>
        <fullName evidence="1">Uncharacterized protein</fullName>
    </submittedName>
</protein>
<proteinExistence type="predicted"/>
<keyword evidence="2" id="KW-1185">Reference proteome</keyword>
<accession>A0ABT5YS70</accession>
<evidence type="ECO:0000313" key="2">
    <source>
        <dbReference type="Proteomes" id="UP001220022"/>
    </source>
</evidence>
<gene>
    <name evidence="1" type="ORF">P2L57_00975</name>
</gene>
<dbReference type="EMBL" id="JARHTQ010000001">
    <property type="protein sequence ID" value="MDF2254345.1"/>
    <property type="molecule type" value="Genomic_DNA"/>
</dbReference>
<evidence type="ECO:0000313" key="1">
    <source>
        <dbReference type="EMBL" id="MDF2254345.1"/>
    </source>
</evidence>